<evidence type="ECO:0000313" key="1">
    <source>
        <dbReference type="EMBL" id="BAU53298.1"/>
    </source>
</evidence>
<accession>A0A0X8X1A2</accession>
<organism evidence="1 2">
    <name type="scientific">Mucilaginibacter gotjawali</name>
    <dbReference type="NCBI Taxonomy" id="1550579"/>
    <lineage>
        <taxon>Bacteria</taxon>
        <taxon>Pseudomonadati</taxon>
        <taxon>Bacteroidota</taxon>
        <taxon>Sphingobacteriia</taxon>
        <taxon>Sphingobacteriales</taxon>
        <taxon>Sphingobacteriaceae</taxon>
        <taxon>Mucilaginibacter</taxon>
    </lineage>
</organism>
<reference evidence="1 2" key="1">
    <citation type="submission" date="2015-12" db="EMBL/GenBank/DDBJ databases">
        <title>Genome sequence of Mucilaginibacter gotjawali.</title>
        <authorList>
            <person name="Lee J.S."/>
            <person name="Lee K.C."/>
            <person name="Kim K.K."/>
            <person name="Lee B.W."/>
        </authorList>
    </citation>
    <scope>NUCLEOTIDE SEQUENCE [LARGE SCALE GENOMIC DNA]</scope>
    <source>
        <strain evidence="1 2">SA3-7</strain>
    </source>
</reference>
<dbReference type="KEGG" id="mgot:MgSA37_01465"/>
<proteinExistence type="predicted"/>
<gene>
    <name evidence="1" type="ORF">MgSA37_01465</name>
</gene>
<dbReference type="Proteomes" id="UP000218263">
    <property type="component" value="Chromosome"/>
</dbReference>
<dbReference type="EMBL" id="AP017313">
    <property type="protein sequence ID" value="BAU53298.1"/>
    <property type="molecule type" value="Genomic_DNA"/>
</dbReference>
<dbReference type="AlphaFoldDB" id="A0A0X8X1A2"/>
<name>A0A0X8X1A2_9SPHI</name>
<keyword evidence="2" id="KW-1185">Reference proteome</keyword>
<evidence type="ECO:0000313" key="2">
    <source>
        <dbReference type="Proteomes" id="UP000218263"/>
    </source>
</evidence>
<sequence>MLTHVIKYSLKIWLTSVFAAPILFYISLICWVSTYRSNAVALFPWAFLIYIGMVFAQLVFSLLIWIIFTGVILAVIRIPTTGITKTIIIFVTGLLLTAGPFVAVIILLDFNNEDSGLAYTLMACNCACVGFGVWFYKLKLLQPNPPPQNFEII</sequence>
<protein>
    <submittedName>
        <fullName evidence="1">Uncharacterized protein</fullName>
    </submittedName>
</protein>